<proteinExistence type="predicted"/>
<feature type="non-terminal residue" evidence="1">
    <location>
        <position position="1"/>
    </location>
</feature>
<protein>
    <submittedName>
        <fullName evidence="1">11261_t:CDS:1</fullName>
    </submittedName>
</protein>
<dbReference type="EMBL" id="CAJVPM010002935">
    <property type="protein sequence ID" value="CAG8494936.1"/>
    <property type="molecule type" value="Genomic_DNA"/>
</dbReference>
<keyword evidence="2" id="KW-1185">Reference proteome</keyword>
<comment type="caution">
    <text evidence="1">The sequence shown here is derived from an EMBL/GenBank/DDBJ whole genome shotgun (WGS) entry which is preliminary data.</text>
</comment>
<dbReference type="Proteomes" id="UP000789860">
    <property type="component" value="Unassembled WGS sequence"/>
</dbReference>
<sequence length="426" mass="47179">DYVVGNFVPKLLQGVVDHHGLFINYDIGYLVSVHDIIVFQNSNLYHNFFEEDDYILADSIYPISRIRIPSSKAPLDTKIATKLIKIAIILYNLVKRGDDVWELPEELDRQIEKNEKVSRSRNNQKLYSEFHQSEVDLLDIIQVPKTEEFQKKMFEDISKDLIASFAEFLGTAYFLFFGVGGNLAITNNISDTTPGVGVIAGPFAWGFSLLVNVWVWGPISGGVLNPAITIGLMVTQDFKLVKGILYIIAQFLGALLGAYLIETVQPGPSGGATTLASGTTVMEGLLLETFCTSILTFAVFMLAIEKNAEWGAAIGIGWALFISAIAAGPYTGASLNPARTFGPALITGDYGTANWIYYIGPILGALLAAAFVTLFRKLNYKPKYKDQDLEQPREPKNKGRERVYDEDLGTENLGQIELIDNRNNRQ</sequence>
<evidence type="ECO:0000313" key="1">
    <source>
        <dbReference type="EMBL" id="CAG8494936.1"/>
    </source>
</evidence>
<accession>A0ACA9KW50</accession>
<evidence type="ECO:0000313" key="2">
    <source>
        <dbReference type="Proteomes" id="UP000789860"/>
    </source>
</evidence>
<reference evidence="1" key="1">
    <citation type="submission" date="2021-06" db="EMBL/GenBank/DDBJ databases">
        <authorList>
            <person name="Kallberg Y."/>
            <person name="Tangrot J."/>
            <person name="Rosling A."/>
        </authorList>
    </citation>
    <scope>NUCLEOTIDE SEQUENCE</scope>
    <source>
        <strain evidence="1">AU212A</strain>
    </source>
</reference>
<name>A0ACA9KW50_9GLOM</name>
<organism evidence="1 2">
    <name type="scientific">Scutellospora calospora</name>
    <dbReference type="NCBI Taxonomy" id="85575"/>
    <lineage>
        <taxon>Eukaryota</taxon>
        <taxon>Fungi</taxon>
        <taxon>Fungi incertae sedis</taxon>
        <taxon>Mucoromycota</taxon>
        <taxon>Glomeromycotina</taxon>
        <taxon>Glomeromycetes</taxon>
        <taxon>Diversisporales</taxon>
        <taxon>Gigasporaceae</taxon>
        <taxon>Scutellospora</taxon>
    </lineage>
</organism>
<gene>
    <name evidence="1" type="ORF">SCALOS_LOCUS2990</name>
</gene>